<dbReference type="InterPro" id="IPR032710">
    <property type="entry name" value="NTF2-like_dom_sf"/>
</dbReference>
<dbReference type="AlphaFoldDB" id="A0A127PEY4"/>
<dbReference type="EMBL" id="CP013232">
    <property type="protein sequence ID" value="AMO96368.1"/>
    <property type="molecule type" value="Genomic_DNA"/>
</dbReference>
<evidence type="ECO:0000313" key="2">
    <source>
        <dbReference type="EMBL" id="AMO96368.1"/>
    </source>
</evidence>
<dbReference type="PATRIC" id="fig|158899.10.peg.3719"/>
<accession>A0A127PEY4</accession>
<evidence type="ECO:0000259" key="1">
    <source>
        <dbReference type="Pfam" id="PF12680"/>
    </source>
</evidence>
<reference evidence="2 3" key="1">
    <citation type="submission" date="2015-11" db="EMBL/GenBank/DDBJ databases">
        <title>Exploring the genomic traits of fungus-feeding bacterial genus Collimonas.</title>
        <authorList>
            <person name="Song C."/>
            <person name="Schmidt R."/>
            <person name="de Jager V."/>
            <person name="Krzyzanowska D."/>
            <person name="Jongedijk E."/>
            <person name="Cankar K."/>
            <person name="Beekwilder J."/>
            <person name="van Veen A."/>
            <person name="de Boer W."/>
            <person name="van Veen J.A."/>
            <person name="Garbeva P."/>
        </authorList>
    </citation>
    <scope>NUCLEOTIDE SEQUENCE [LARGE SCALE GENOMIC DNA]</scope>
    <source>
        <strain evidence="2 3">Ter6</strain>
    </source>
</reference>
<feature type="domain" description="SnoaL-like" evidence="1">
    <location>
        <begin position="10"/>
        <end position="101"/>
    </location>
</feature>
<name>A0A127PEY4_9BURK</name>
<dbReference type="SUPFAM" id="SSF54427">
    <property type="entry name" value="NTF2-like"/>
    <property type="match status" value="1"/>
</dbReference>
<organism evidence="2">
    <name type="scientific">Collimonas fungivorans</name>
    <dbReference type="NCBI Taxonomy" id="158899"/>
    <lineage>
        <taxon>Bacteria</taxon>
        <taxon>Pseudomonadati</taxon>
        <taxon>Pseudomonadota</taxon>
        <taxon>Betaproteobacteria</taxon>
        <taxon>Burkholderiales</taxon>
        <taxon>Oxalobacteraceae</taxon>
        <taxon>Collimonas</taxon>
    </lineage>
</organism>
<evidence type="ECO:0000313" key="3">
    <source>
        <dbReference type="Proteomes" id="UP000072421"/>
    </source>
</evidence>
<proteinExistence type="predicted"/>
<protein>
    <submittedName>
        <fullName evidence="2">SnoaL-like polyketide cyclase family protein</fullName>
    </submittedName>
</protein>
<sequence length="127" mass="13853">METNKQIALRALIGAFIDRDPTVVDKYFAADYIQHNPTIPNGPAAIKELIPKLPKDFSYQPGMAVAEGDLVMVHGRYLGWGPKPMVAVDMFRLKDGKVVEHWDVMQEEVPASATASGNPMFSAPAAA</sequence>
<dbReference type="Gene3D" id="3.10.450.50">
    <property type="match status" value="1"/>
</dbReference>
<gene>
    <name evidence="2" type="ORF">CFter6_3744</name>
</gene>
<dbReference type="OrthoDB" id="129343at2"/>
<dbReference type="RefSeq" id="WP_061540961.1">
    <property type="nucleotide sequence ID" value="NZ_CP013232.1"/>
</dbReference>
<dbReference type="Proteomes" id="UP000072421">
    <property type="component" value="Chromosome"/>
</dbReference>
<dbReference type="InterPro" id="IPR037401">
    <property type="entry name" value="SnoaL-like"/>
</dbReference>
<dbReference type="Pfam" id="PF12680">
    <property type="entry name" value="SnoaL_2"/>
    <property type="match status" value="1"/>
</dbReference>